<dbReference type="Gene3D" id="4.10.60.10">
    <property type="entry name" value="Zinc finger, CCHC-type"/>
    <property type="match status" value="1"/>
</dbReference>
<dbReference type="Proteomes" id="UP000515125">
    <property type="component" value="Unplaced"/>
</dbReference>
<feature type="region of interest" description="Disordered" evidence="2">
    <location>
        <begin position="332"/>
        <end position="357"/>
    </location>
</feature>
<dbReference type="SUPFAM" id="SSF57756">
    <property type="entry name" value="Retrovirus zinc finger-like domains"/>
    <property type="match status" value="1"/>
</dbReference>
<keyword evidence="1" id="KW-0862">Zinc</keyword>
<evidence type="ECO:0000256" key="2">
    <source>
        <dbReference type="SAM" id="MobiDB-lite"/>
    </source>
</evidence>
<sequence>MRGVGFRHLRSPLPVEGSRFGLSCGGSRSMEQSHIVLPSVCELQRPCSSMARCGTRNAELLCGKDVSPICSDTSETDQKDNGPQAFSQNCPMIPPPPPPPPPEQRPQNMPDISAYPSAVLTTQMHNAQQQPRVPLSLPSIDPLRVNVMPQIAAAALDEGKSAPTPPWRKNAIQASPCVDSWQHLCCAKSLTLVEQQQRPKAQQPEIFLSPNQPLEDPYAMPSSADPYGLTTEYSDGLMCSPGSPTPPQNFNLGGPGQTVSTKITVLPAVDGSIETCDSLPLLLQPPILRKDLDHSHVVAGRPSRVAFMCSPMVATAVAREGESRLSYDAHRVRRRTKARQRRVGGLPQSVPGVPPPLPLGMHCYPPQERHNQQPEKAIISQRRTCYRCRRRGHEANECPTYLRARQMHSKYMISTPPIVVDGLPAKSTATPSTTV</sequence>
<accession>A0A6P5WCQ0</accession>
<organism evidence="4 5">
    <name type="scientific">Cyclospora cayetanensis</name>
    <dbReference type="NCBI Taxonomy" id="88456"/>
    <lineage>
        <taxon>Eukaryota</taxon>
        <taxon>Sar</taxon>
        <taxon>Alveolata</taxon>
        <taxon>Apicomplexa</taxon>
        <taxon>Conoidasida</taxon>
        <taxon>Coccidia</taxon>
        <taxon>Eucoccidiorida</taxon>
        <taxon>Eimeriorina</taxon>
        <taxon>Eimeriidae</taxon>
        <taxon>Cyclospora</taxon>
    </lineage>
</organism>
<reference evidence="5" key="1">
    <citation type="submission" date="2025-08" db="UniProtKB">
        <authorList>
            <consortium name="RefSeq"/>
        </authorList>
    </citation>
    <scope>IDENTIFICATION</scope>
</reference>
<name>A0A6P5WCQ0_9EIME</name>
<gene>
    <name evidence="5" type="primary">LOC34624364</name>
</gene>
<protein>
    <submittedName>
        <fullName evidence="5">Uncharacterized protein LOC34624364</fullName>
    </submittedName>
</protein>
<dbReference type="InterPro" id="IPR001878">
    <property type="entry name" value="Znf_CCHC"/>
</dbReference>
<dbReference type="RefSeq" id="XP_022587459.2">
    <property type="nucleotide sequence ID" value="XM_022737447.2"/>
</dbReference>
<dbReference type="PROSITE" id="PS50158">
    <property type="entry name" value="ZF_CCHC"/>
    <property type="match status" value="1"/>
</dbReference>
<evidence type="ECO:0000256" key="1">
    <source>
        <dbReference type="PROSITE-ProRule" id="PRU00047"/>
    </source>
</evidence>
<keyword evidence="1" id="KW-0863">Zinc-finger</keyword>
<feature type="region of interest" description="Disordered" evidence="2">
    <location>
        <begin position="71"/>
        <end position="112"/>
    </location>
</feature>
<keyword evidence="1" id="KW-0479">Metal-binding</keyword>
<proteinExistence type="predicted"/>
<dbReference type="GO" id="GO:0003676">
    <property type="term" value="F:nucleic acid binding"/>
    <property type="evidence" value="ECO:0007669"/>
    <property type="project" value="InterPro"/>
</dbReference>
<dbReference type="GeneID" id="34624364"/>
<evidence type="ECO:0000259" key="3">
    <source>
        <dbReference type="PROSITE" id="PS50158"/>
    </source>
</evidence>
<feature type="domain" description="CCHC-type" evidence="3">
    <location>
        <begin position="385"/>
        <end position="399"/>
    </location>
</feature>
<dbReference type="OrthoDB" id="10510711at2759"/>
<keyword evidence="4" id="KW-1185">Reference proteome</keyword>
<dbReference type="AlphaFoldDB" id="A0A6P5WCQ0"/>
<evidence type="ECO:0000313" key="5">
    <source>
        <dbReference type="RefSeq" id="XP_022587459.2"/>
    </source>
</evidence>
<evidence type="ECO:0000313" key="4">
    <source>
        <dbReference type="Proteomes" id="UP000515125"/>
    </source>
</evidence>
<feature type="compositionally biased region" description="Basic residues" evidence="2">
    <location>
        <begin position="332"/>
        <end position="342"/>
    </location>
</feature>
<dbReference type="InterPro" id="IPR036875">
    <property type="entry name" value="Znf_CCHC_sf"/>
</dbReference>
<dbReference type="GO" id="GO:0008270">
    <property type="term" value="F:zinc ion binding"/>
    <property type="evidence" value="ECO:0007669"/>
    <property type="project" value="UniProtKB-KW"/>
</dbReference>
<feature type="compositionally biased region" description="Pro residues" evidence="2">
    <location>
        <begin position="92"/>
        <end position="104"/>
    </location>
</feature>